<organism evidence="2 3">
    <name type="scientific">Candidatus Acidiferrum panamense</name>
    <dbReference type="NCBI Taxonomy" id="2741543"/>
    <lineage>
        <taxon>Bacteria</taxon>
        <taxon>Pseudomonadati</taxon>
        <taxon>Acidobacteriota</taxon>
        <taxon>Terriglobia</taxon>
        <taxon>Candidatus Acidiferrales</taxon>
        <taxon>Candidatus Acidiferrum</taxon>
    </lineage>
</organism>
<keyword evidence="1" id="KW-0812">Transmembrane</keyword>
<evidence type="ECO:0000313" key="2">
    <source>
        <dbReference type="EMBL" id="MBA0084612.1"/>
    </source>
</evidence>
<dbReference type="EMBL" id="JACDQQ010000636">
    <property type="protein sequence ID" value="MBA0084612.1"/>
    <property type="molecule type" value="Genomic_DNA"/>
</dbReference>
<evidence type="ECO:0000313" key="3">
    <source>
        <dbReference type="Proteomes" id="UP000567293"/>
    </source>
</evidence>
<feature type="transmembrane region" description="Helical" evidence="1">
    <location>
        <begin position="6"/>
        <end position="23"/>
    </location>
</feature>
<keyword evidence="1" id="KW-1133">Transmembrane helix</keyword>
<accession>A0A7V8NNY6</accession>
<keyword evidence="3" id="KW-1185">Reference proteome</keyword>
<reference evidence="2" key="1">
    <citation type="submission" date="2020-06" db="EMBL/GenBank/DDBJ databases">
        <title>Legume-microbial interactions unlock mineral nutrients during tropical forest succession.</title>
        <authorList>
            <person name="Epihov D.Z."/>
        </authorList>
    </citation>
    <scope>NUCLEOTIDE SEQUENCE [LARGE SCALE GENOMIC DNA]</scope>
    <source>
        <strain evidence="2">Pan2503</strain>
    </source>
</reference>
<keyword evidence="1" id="KW-0472">Membrane</keyword>
<protein>
    <recommendedName>
        <fullName evidence="4">CcmD family protein</fullName>
    </recommendedName>
</protein>
<evidence type="ECO:0000256" key="1">
    <source>
        <dbReference type="SAM" id="Phobius"/>
    </source>
</evidence>
<dbReference type="Proteomes" id="UP000567293">
    <property type="component" value="Unassembled WGS sequence"/>
</dbReference>
<sequence length="47" mass="5405">MKNLDSVLAAYLAGWAIFFVYYISVAQRLSTLREEVERLKALLTKGR</sequence>
<evidence type="ECO:0008006" key="4">
    <source>
        <dbReference type="Google" id="ProtNLM"/>
    </source>
</evidence>
<dbReference type="AlphaFoldDB" id="A0A7V8NNY6"/>
<comment type="caution">
    <text evidence="2">The sequence shown here is derived from an EMBL/GenBank/DDBJ whole genome shotgun (WGS) entry which is preliminary data.</text>
</comment>
<proteinExistence type="predicted"/>
<name>A0A7V8NNY6_9BACT</name>
<gene>
    <name evidence="2" type="ORF">HRJ53_06435</name>
</gene>